<comment type="caution">
    <text evidence="3">The sequence shown here is derived from an EMBL/GenBank/DDBJ whole genome shotgun (WGS) entry which is preliminary data.</text>
</comment>
<protein>
    <recommendedName>
        <fullName evidence="2">DUF4218 domain-containing protein</fullName>
    </recommendedName>
</protein>
<dbReference type="Pfam" id="PF13960">
    <property type="entry name" value="DUF4218"/>
    <property type="match status" value="1"/>
</dbReference>
<evidence type="ECO:0000313" key="4">
    <source>
        <dbReference type="Proteomes" id="UP001054252"/>
    </source>
</evidence>
<accession>A0AAV5J0J9</accession>
<dbReference type="Proteomes" id="UP001054252">
    <property type="component" value="Unassembled WGS sequence"/>
</dbReference>
<feature type="region of interest" description="Disordered" evidence="1">
    <location>
        <begin position="372"/>
        <end position="392"/>
    </location>
</feature>
<gene>
    <name evidence="3" type="ORF">SLEP1_g17561</name>
</gene>
<dbReference type="PANTHER" id="PTHR48258:SF3">
    <property type="entry name" value="FK506-BINDING PROTEIN 4-LIKE ISOFORM X1"/>
    <property type="match status" value="1"/>
</dbReference>
<dbReference type="AlphaFoldDB" id="A0AAV5J0J9"/>
<dbReference type="InterPro" id="IPR025452">
    <property type="entry name" value="DUF4218"/>
</dbReference>
<evidence type="ECO:0000256" key="1">
    <source>
        <dbReference type="SAM" id="MobiDB-lite"/>
    </source>
</evidence>
<evidence type="ECO:0000259" key="2">
    <source>
        <dbReference type="Pfam" id="PF13960"/>
    </source>
</evidence>
<dbReference type="PANTHER" id="PTHR48258">
    <property type="entry name" value="DUF4218 DOMAIN-CONTAINING PROTEIN-RELATED"/>
    <property type="match status" value="1"/>
</dbReference>
<sequence length="408" mass="47084">MEFVRNEVDVMYREMAVDAMGAQSEDNEGLMAEEPNSRAREFYDLLHVAKVHIGAGGQDVIILSWMVEMLNMKTLYNMSAANWEMSLSLSQKLLSPKNQEKKDVPRKSLWYLPITPRLQRLYMSRKMTEYMTWHLKCRENADEVIHPAVAKGIDIPRWRLLPIAFRDFLINEVWGPLTEISNFFRALTALIIQVSNMEMWEEKIIETICKLEKVFPPAFFDLMEHLAIHLPYEAKVGGHVQFHWMYPFERARAIIDTSWLSDGGNDYYQDDDPPLPQLVQPSTVLNDHVSLASQGGEQVVISEQLSTFTQLPTHHQQEQPTVTQPTFDNDQYHGDDATMEEDTKEHNLEVELDVEFAVLDPELDAQLEEKLSHAIPKTRRGMDKGDDTLADPSQRKLLSLNRRGTFSH</sequence>
<evidence type="ECO:0000313" key="3">
    <source>
        <dbReference type="EMBL" id="GKV05564.1"/>
    </source>
</evidence>
<organism evidence="3 4">
    <name type="scientific">Rubroshorea leprosula</name>
    <dbReference type="NCBI Taxonomy" id="152421"/>
    <lineage>
        <taxon>Eukaryota</taxon>
        <taxon>Viridiplantae</taxon>
        <taxon>Streptophyta</taxon>
        <taxon>Embryophyta</taxon>
        <taxon>Tracheophyta</taxon>
        <taxon>Spermatophyta</taxon>
        <taxon>Magnoliopsida</taxon>
        <taxon>eudicotyledons</taxon>
        <taxon>Gunneridae</taxon>
        <taxon>Pentapetalae</taxon>
        <taxon>rosids</taxon>
        <taxon>malvids</taxon>
        <taxon>Malvales</taxon>
        <taxon>Dipterocarpaceae</taxon>
        <taxon>Rubroshorea</taxon>
    </lineage>
</organism>
<proteinExistence type="predicted"/>
<name>A0AAV5J0J9_9ROSI</name>
<keyword evidence="4" id="KW-1185">Reference proteome</keyword>
<feature type="domain" description="DUF4218" evidence="2">
    <location>
        <begin position="188"/>
        <end position="251"/>
    </location>
</feature>
<reference evidence="3 4" key="1">
    <citation type="journal article" date="2021" name="Commun. Biol.">
        <title>The genome of Shorea leprosula (Dipterocarpaceae) highlights the ecological relevance of drought in aseasonal tropical rainforests.</title>
        <authorList>
            <person name="Ng K.K.S."/>
            <person name="Kobayashi M.J."/>
            <person name="Fawcett J.A."/>
            <person name="Hatakeyama M."/>
            <person name="Paape T."/>
            <person name="Ng C.H."/>
            <person name="Ang C.C."/>
            <person name="Tnah L.H."/>
            <person name="Lee C.T."/>
            <person name="Nishiyama T."/>
            <person name="Sese J."/>
            <person name="O'Brien M.J."/>
            <person name="Copetti D."/>
            <person name="Mohd Noor M.I."/>
            <person name="Ong R.C."/>
            <person name="Putra M."/>
            <person name="Sireger I.Z."/>
            <person name="Indrioko S."/>
            <person name="Kosugi Y."/>
            <person name="Izuno A."/>
            <person name="Isagi Y."/>
            <person name="Lee S.L."/>
            <person name="Shimizu K.K."/>
        </authorList>
    </citation>
    <scope>NUCLEOTIDE SEQUENCE [LARGE SCALE GENOMIC DNA]</scope>
    <source>
        <strain evidence="3">214</strain>
    </source>
</reference>
<dbReference type="EMBL" id="BPVZ01000023">
    <property type="protein sequence ID" value="GKV05564.1"/>
    <property type="molecule type" value="Genomic_DNA"/>
</dbReference>